<dbReference type="AlphaFoldDB" id="A0A9J6QMZ7"/>
<evidence type="ECO:0000259" key="4">
    <source>
        <dbReference type="PROSITE" id="PS01124"/>
    </source>
</evidence>
<dbReference type="PANTHER" id="PTHR43280:SF34">
    <property type="entry name" value="ARAC-FAMILY TRANSCRIPTIONAL REGULATOR"/>
    <property type="match status" value="1"/>
</dbReference>
<dbReference type="GO" id="GO:0003700">
    <property type="term" value="F:DNA-binding transcription factor activity"/>
    <property type="evidence" value="ECO:0007669"/>
    <property type="project" value="InterPro"/>
</dbReference>
<evidence type="ECO:0000256" key="2">
    <source>
        <dbReference type="ARBA" id="ARBA00023125"/>
    </source>
</evidence>
<dbReference type="InterPro" id="IPR013096">
    <property type="entry name" value="Cupin_2"/>
</dbReference>
<dbReference type="InterPro" id="IPR014710">
    <property type="entry name" value="RmlC-like_jellyroll"/>
</dbReference>
<gene>
    <name evidence="5" type="ORF">OBO34_09255</name>
</gene>
<keyword evidence="3" id="KW-0804">Transcription</keyword>
<comment type="caution">
    <text evidence="5">The sequence shown here is derived from an EMBL/GenBank/DDBJ whole genome shotgun (WGS) entry which is preliminary data.</text>
</comment>
<keyword evidence="6" id="KW-1185">Reference proteome</keyword>
<evidence type="ECO:0000313" key="6">
    <source>
        <dbReference type="Proteomes" id="UP001065549"/>
    </source>
</evidence>
<protein>
    <submittedName>
        <fullName evidence="5">AraC family transcriptional regulator</fullName>
    </submittedName>
</protein>
<keyword evidence="1" id="KW-0805">Transcription regulation</keyword>
<evidence type="ECO:0000256" key="3">
    <source>
        <dbReference type="ARBA" id="ARBA00023163"/>
    </source>
</evidence>
<dbReference type="InterPro" id="IPR018060">
    <property type="entry name" value="HTH_AraC"/>
</dbReference>
<dbReference type="GO" id="GO:0043565">
    <property type="term" value="F:sequence-specific DNA binding"/>
    <property type="evidence" value="ECO:0007669"/>
    <property type="project" value="InterPro"/>
</dbReference>
<dbReference type="SUPFAM" id="SSF46689">
    <property type="entry name" value="Homeodomain-like"/>
    <property type="match status" value="2"/>
</dbReference>
<name>A0A9J6QMZ7_9FIRM</name>
<keyword evidence="2" id="KW-0238">DNA-binding</keyword>
<feature type="domain" description="HTH araC/xylS-type" evidence="4">
    <location>
        <begin position="185"/>
        <end position="283"/>
    </location>
</feature>
<dbReference type="EMBL" id="JAOSHN010000003">
    <property type="protein sequence ID" value="MCU7378545.1"/>
    <property type="molecule type" value="Genomic_DNA"/>
</dbReference>
<dbReference type="PROSITE" id="PS01124">
    <property type="entry name" value="HTH_ARAC_FAMILY_2"/>
    <property type="match status" value="1"/>
</dbReference>
<dbReference type="Proteomes" id="UP001065549">
    <property type="component" value="Unassembled WGS sequence"/>
</dbReference>
<dbReference type="Pfam" id="PF12833">
    <property type="entry name" value="HTH_18"/>
    <property type="match status" value="1"/>
</dbReference>
<evidence type="ECO:0000313" key="5">
    <source>
        <dbReference type="EMBL" id="MCU7378545.1"/>
    </source>
</evidence>
<accession>A0A9J6QMZ7</accession>
<dbReference type="SMART" id="SM00342">
    <property type="entry name" value="HTH_ARAC"/>
    <property type="match status" value="1"/>
</dbReference>
<dbReference type="PANTHER" id="PTHR43280">
    <property type="entry name" value="ARAC-FAMILY TRANSCRIPTIONAL REGULATOR"/>
    <property type="match status" value="1"/>
</dbReference>
<dbReference type="InterPro" id="IPR037923">
    <property type="entry name" value="HTH-like"/>
</dbReference>
<organism evidence="5 6">
    <name type="scientific">Hominibacterium faecale</name>
    <dbReference type="NCBI Taxonomy" id="2839743"/>
    <lineage>
        <taxon>Bacteria</taxon>
        <taxon>Bacillati</taxon>
        <taxon>Bacillota</taxon>
        <taxon>Clostridia</taxon>
        <taxon>Peptostreptococcales</taxon>
        <taxon>Anaerovoracaceae</taxon>
        <taxon>Hominibacterium</taxon>
    </lineage>
</organism>
<dbReference type="InterPro" id="IPR009057">
    <property type="entry name" value="Homeodomain-like_sf"/>
</dbReference>
<dbReference type="Gene3D" id="2.60.120.10">
    <property type="entry name" value="Jelly Rolls"/>
    <property type="match status" value="1"/>
</dbReference>
<dbReference type="Gene3D" id="1.10.10.60">
    <property type="entry name" value="Homeodomain-like"/>
    <property type="match status" value="2"/>
</dbReference>
<evidence type="ECO:0000256" key="1">
    <source>
        <dbReference type="ARBA" id="ARBA00023015"/>
    </source>
</evidence>
<dbReference type="RefSeq" id="WP_253019952.1">
    <property type="nucleotide sequence ID" value="NZ_JAOSHN010000003.1"/>
</dbReference>
<dbReference type="SUPFAM" id="SSF51215">
    <property type="entry name" value="Regulatory protein AraC"/>
    <property type="match status" value="1"/>
</dbReference>
<reference evidence="5" key="1">
    <citation type="submission" date="2022-09" db="EMBL/GenBank/DDBJ databases">
        <title>Culturomic study of gut microbiota in children with autism spectrum disorder.</title>
        <authorList>
            <person name="Efimov B.A."/>
            <person name="Chaplin A.V."/>
            <person name="Sokolova S.R."/>
            <person name="Pikina A.P."/>
            <person name="Korzhanova M."/>
            <person name="Belova V."/>
            <person name="Korostin D."/>
        </authorList>
    </citation>
    <scope>NUCLEOTIDE SEQUENCE</scope>
    <source>
        <strain evidence="5">ASD5510</strain>
    </source>
</reference>
<dbReference type="Pfam" id="PF07883">
    <property type="entry name" value="Cupin_2"/>
    <property type="match status" value="1"/>
</dbReference>
<proteinExistence type="predicted"/>
<sequence length="379" mass="44991">MLLESINYLEELPASIEFQSVLEEPYHYHKELELVLVLRGTTSLKVRHSQYKLSEGDLILIDMRDLHQFYNATEDILTVVMHLDAACFSHLYPDIEIMVFTCEECSEAFQDAEYGLKNKVELLKHVLGCIMLETAKEKKNRSYIMEMLERLVHTLVKEFQGFYIENHCFKVSQETAKELDIKRAYQIIKYIGQNYENKISLQEAAEHVYLSPYYVSHLLKRITGLNFQTFVNYIRMEYAEVLLLESNLPLTQVSEFCGFSSPGYFSHFFKEWHKATPAKYKEQFKIKKRKQLKVQEDQAMRILMSRIPSLNSRKADSLAQNMKVNQPDVKEMDQGKNALFQEDRMQKLFPENLPSWQREEYVIEALEYYKKYRWKKIKK</sequence>